<evidence type="ECO:0000313" key="3">
    <source>
        <dbReference type="Proteomes" id="UP000050920"/>
    </source>
</evidence>
<organism evidence="2 3">
    <name type="scientific">Lactiplantibacillus fabifermentans DSM 21115</name>
    <dbReference type="NCBI Taxonomy" id="1413187"/>
    <lineage>
        <taxon>Bacteria</taxon>
        <taxon>Bacillati</taxon>
        <taxon>Bacillota</taxon>
        <taxon>Bacilli</taxon>
        <taxon>Lactobacillales</taxon>
        <taxon>Lactobacillaceae</taxon>
        <taxon>Lactiplantibacillus</taxon>
    </lineage>
</organism>
<evidence type="ECO:0000313" key="2">
    <source>
        <dbReference type="EMBL" id="KRO28006.1"/>
    </source>
</evidence>
<dbReference type="PANTHER" id="PTHR18964">
    <property type="entry name" value="ROK (REPRESSOR, ORF, KINASE) FAMILY"/>
    <property type="match status" value="1"/>
</dbReference>
<dbReference type="Pfam" id="PF00480">
    <property type="entry name" value="ROK"/>
    <property type="match status" value="1"/>
</dbReference>
<dbReference type="EMBL" id="AYGX02000057">
    <property type="protein sequence ID" value="KRO28006.1"/>
    <property type="molecule type" value="Genomic_DNA"/>
</dbReference>
<dbReference type="PANTHER" id="PTHR18964:SF170">
    <property type="entry name" value="SUGAR KINASE"/>
    <property type="match status" value="1"/>
</dbReference>
<dbReference type="CDD" id="cd24152">
    <property type="entry name" value="ASKHA_NBD_ROK-like"/>
    <property type="match status" value="1"/>
</dbReference>
<comment type="similarity">
    <text evidence="1">Belongs to the ROK (NagC/XylR) family.</text>
</comment>
<evidence type="ECO:0000256" key="1">
    <source>
        <dbReference type="ARBA" id="ARBA00006479"/>
    </source>
</evidence>
<reference evidence="2 3" key="1">
    <citation type="journal article" date="2015" name="Genome Announc.">
        <title>Expanding the biotechnology potential of lactobacilli through comparative genomics of 213 strains and associated genera.</title>
        <authorList>
            <person name="Sun Z."/>
            <person name="Harris H.M."/>
            <person name="McCann A."/>
            <person name="Guo C."/>
            <person name="Argimon S."/>
            <person name="Zhang W."/>
            <person name="Yang X."/>
            <person name="Jeffery I.B."/>
            <person name="Cooney J.C."/>
            <person name="Kagawa T.F."/>
            <person name="Liu W."/>
            <person name="Song Y."/>
            <person name="Salvetti E."/>
            <person name="Wrobel A."/>
            <person name="Rasinkangas P."/>
            <person name="Parkhill J."/>
            <person name="Rea M.C."/>
            <person name="O'Sullivan O."/>
            <person name="Ritari J."/>
            <person name="Douillard F.P."/>
            <person name="Paul Ross R."/>
            <person name="Yang R."/>
            <person name="Briner A.E."/>
            <person name="Felis G.E."/>
            <person name="de Vos W.M."/>
            <person name="Barrangou R."/>
            <person name="Klaenhammer T.R."/>
            <person name="Caufield P.W."/>
            <person name="Cui Y."/>
            <person name="Zhang H."/>
            <person name="O'Toole P.W."/>
        </authorList>
    </citation>
    <scope>NUCLEOTIDE SEQUENCE [LARGE SCALE GENOMIC DNA]</scope>
    <source>
        <strain evidence="2 3">DSM 21115</strain>
    </source>
</reference>
<comment type="caution">
    <text evidence="2">The sequence shown here is derived from an EMBL/GenBank/DDBJ whole genome shotgun (WGS) entry which is preliminary data.</text>
</comment>
<dbReference type="GO" id="GO:0016301">
    <property type="term" value="F:kinase activity"/>
    <property type="evidence" value="ECO:0007669"/>
    <property type="project" value="UniProtKB-KW"/>
</dbReference>
<gene>
    <name evidence="2" type="ORF">DY78_GL002742</name>
</gene>
<keyword evidence="3" id="KW-1185">Reference proteome</keyword>
<sequence>MEKYLAIDIGGTDVKYAIIDREGHQWVLNKMRTVTTSLAAFVTQLQRLVDHYQDEISGIAISVPGRVQHPTDRIDFGGSLPFLNGVCLADELTAVVPIVVENDGKAATLAELWHGELKAVNNGLVLVLGTAVGGGLVLNHQLVRGDHDQAGELSFMTSGSQFTPQLMYGSQGSAVAMIETIAETIHLASRDDGPAVFDALTAGNQEALAIFTTFCRRIATLIQNVQTLVDVHTVVIGGGIAAQPLVTQTINTELDQLRLASPLMAATLSRPHVVTSHYQSRANLYGALYQLLLTTNAIKVGQLS</sequence>
<dbReference type="Gene3D" id="3.30.420.40">
    <property type="match status" value="2"/>
</dbReference>
<dbReference type="InterPro" id="IPR000600">
    <property type="entry name" value="ROK"/>
</dbReference>
<dbReference type="InterPro" id="IPR043129">
    <property type="entry name" value="ATPase_NBD"/>
</dbReference>
<name>A0A0R2NQM2_9LACO</name>
<proteinExistence type="inferred from homology"/>
<protein>
    <submittedName>
        <fullName evidence="2">Transcriptional regulator sugar kinase</fullName>
    </submittedName>
</protein>
<dbReference type="SUPFAM" id="SSF53067">
    <property type="entry name" value="Actin-like ATPase domain"/>
    <property type="match status" value="1"/>
</dbReference>
<accession>A0A0R2NQM2</accession>
<dbReference type="RefSeq" id="WP_024626403.1">
    <property type="nucleotide sequence ID" value="NZ_AYGX02000057.1"/>
</dbReference>
<dbReference type="Proteomes" id="UP000050920">
    <property type="component" value="Unassembled WGS sequence"/>
</dbReference>
<keyword evidence="2" id="KW-0418">Kinase</keyword>
<dbReference type="AlphaFoldDB" id="A0A0R2NQM2"/>
<keyword evidence="2" id="KW-0808">Transferase</keyword>